<evidence type="ECO:0000256" key="10">
    <source>
        <dbReference type="SAM" id="Phobius"/>
    </source>
</evidence>
<organism evidence="12 13">
    <name type="scientific">Steinernema carpocapsae</name>
    <name type="common">Entomopathogenic nematode</name>
    <dbReference type="NCBI Taxonomy" id="34508"/>
    <lineage>
        <taxon>Eukaryota</taxon>
        <taxon>Metazoa</taxon>
        <taxon>Ecdysozoa</taxon>
        <taxon>Nematoda</taxon>
        <taxon>Chromadorea</taxon>
        <taxon>Rhabditida</taxon>
        <taxon>Tylenchina</taxon>
        <taxon>Panagrolaimomorpha</taxon>
        <taxon>Strongyloidoidea</taxon>
        <taxon>Steinernematidae</taxon>
        <taxon>Steinernema</taxon>
    </lineage>
</organism>
<keyword evidence="4" id="KW-0677">Repeat</keyword>
<dbReference type="STRING" id="34508.A0A4U5MCP4"/>
<gene>
    <name evidence="12" type="ORF">L596_023117</name>
</gene>
<dbReference type="SMART" id="SM00112">
    <property type="entry name" value="CA"/>
    <property type="match status" value="3"/>
</dbReference>
<name>A0A4U5MCP4_STECR</name>
<evidence type="ECO:0000313" key="12">
    <source>
        <dbReference type="EMBL" id="TKR66889.1"/>
    </source>
</evidence>
<evidence type="ECO:0000259" key="11">
    <source>
        <dbReference type="PROSITE" id="PS50268"/>
    </source>
</evidence>
<dbReference type="GO" id="GO:0005886">
    <property type="term" value="C:plasma membrane"/>
    <property type="evidence" value="ECO:0007669"/>
    <property type="project" value="InterPro"/>
</dbReference>
<dbReference type="EMBL" id="AZBU02000008">
    <property type="protein sequence ID" value="TKR66889.1"/>
    <property type="molecule type" value="Genomic_DNA"/>
</dbReference>
<reference evidence="12 13" key="1">
    <citation type="journal article" date="2015" name="Genome Biol.">
        <title>Comparative genomics of Steinernema reveals deeply conserved gene regulatory networks.</title>
        <authorList>
            <person name="Dillman A.R."/>
            <person name="Macchietto M."/>
            <person name="Porter C.F."/>
            <person name="Rogers A."/>
            <person name="Williams B."/>
            <person name="Antoshechkin I."/>
            <person name="Lee M.M."/>
            <person name="Goodwin Z."/>
            <person name="Lu X."/>
            <person name="Lewis E.E."/>
            <person name="Goodrich-Blair H."/>
            <person name="Stock S.P."/>
            <person name="Adams B.J."/>
            <person name="Sternberg P.W."/>
            <person name="Mortazavi A."/>
        </authorList>
    </citation>
    <scope>NUCLEOTIDE SEQUENCE [LARGE SCALE GENOMIC DNA]</scope>
    <source>
        <strain evidence="12 13">ALL</strain>
    </source>
</reference>
<dbReference type="InterPro" id="IPR020894">
    <property type="entry name" value="Cadherin_CS"/>
</dbReference>
<dbReference type="Pfam" id="PF00028">
    <property type="entry name" value="Cadherin"/>
    <property type="match status" value="3"/>
</dbReference>
<protein>
    <recommendedName>
        <fullName evidence="11">Cadherin domain-containing protein</fullName>
    </recommendedName>
</protein>
<evidence type="ECO:0000256" key="1">
    <source>
        <dbReference type="ARBA" id="ARBA00004167"/>
    </source>
</evidence>
<dbReference type="GO" id="GO:0005509">
    <property type="term" value="F:calcium ion binding"/>
    <property type="evidence" value="ECO:0007669"/>
    <property type="project" value="UniProtKB-UniRule"/>
</dbReference>
<dbReference type="InterPro" id="IPR015919">
    <property type="entry name" value="Cadherin-like_sf"/>
</dbReference>
<dbReference type="InterPro" id="IPR002126">
    <property type="entry name" value="Cadherin-like_dom"/>
</dbReference>
<evidence type="ECO:0000256" key="7">
    <source>
        <dbReference type="ARBA" id="ARBA00023136"/>
    </source>
</evidence>
<reference evidence="12 13" key="2">
    <citation type="journal article" date="2019" name="G3 (Bethesda)">
        <title>Hybrid Assembly of the Genome of the Entomopathogenic Nematode Steinernema carpocapsae Identifies the X-Chromosome.</title>
        <authorList>
            <person name="Serra L."/>
            <person name="Macchietto M."/>
            <person name="Macias-Munoz A."/>
            <person name="McGill C.J."/>
            <person name="Rodriguez I.M."/>
            <person name="Rodriguez B."/>
            <person name="Murad R."/>
            <person name="Mortazavi A."/>
        </authorList>
    </citation>
    <scope>NUCLEOTIDE SEQUENCE [LARGE SCALE GENOMIC DNA]</scope>
    <source>
        <strain evidence="12 13">ALL</strain>
    </source>
</reference>
<evidence type="ECO:0000256" key="2">
    <source>
        <dbReference type="ARBA" id="ARBA00022692"/>
    </source>
</evidence>
<dbReference type="PANTHER" id="PTHR24028:SF328">
    <property type="entry name" value="CADHERIN-3"/>
    <property type="match status" value="1"/>
</dbReference>
<feature type="domain" description="Cadherin" evidence="11">
    <location>
        <begin position="268"/>
        <end position="311"/>
    </location>
</feature>
<dbReference type="PROSITE" id="PS00232">
    <property type="entry name" value="CADHERIN_1"/>
    <property type="match status" value="2"/>
</dbReference>
<dbReference type="FunFam" id="2.60.40.60:FF:000033">
    <property type="entry name" value="FAT atypical cadherin 1"/>
    <property type="match status" value="2"/>
</dbReference>
<accession>A0A4U5MCP4</accession>
<feature type="domain" description="Cadherin" evidence="11">
    <location>
        <begin position="9"/>
        <end position="97"/>
    </location>
</feature>
<proteinExistence type="predicted"/>
<dbReference type="PANTHER" id="PTHR24028">
    <property type="entry name" value="CADHERIN-87A"/>
    <property type="match status" value="1"/>
</dbReference>
<feature type="domain" description="Cadherin" evidence="11">
    <location>
        <begin position="98"/>
        <end position="219"/>
    </location>
</feature>
<evidence type="ECO:0000256" key="4">
    <source>
        <dbReference type="ARBA" id="ARBA00022737"/>
    </source>
</evidence>
<evidence type="ECO:0000313" key="13">
    <source>
        <dbReference type="Proteomes" id="UP000298663"/>
    </source>
</evidence>
<keyword evidence="6 10" id="KW-1133">Transmembrane helix</keyword>
<dbReference type="SUPFAM" id="SSF49313">
    <property type="entry name" value="Cadherin-like"/>
    <property type="match status" value="3"/>
</dbReference>
<dbReference type="PRINTS" id="PR00205">
    <property type="entry name" value="CADHERIN"/>
</dbReference>
<evidence type="ECO:0000256" key="6">
    <source>
        <dbReference type="ARBA" id="ARBA00022989"/>
    </source>
</evidence>
<dbReference type="GO" id="GO:0007156">
    <property type="term" value="P:homophilic cell adhesion via plasma membrane adhesion molecules"/>
    <property type="evidence" value="ECO:0007669"/>
    <property type="project" value="InterPro"/>
</dbReference>
<dbReference type="OrthoDB" id="6252479at2759"/>
<comment type="subcellular location">
    <subcellularLocation>
        <location evidence="1">Membrane</location>
        <topology evidence="1">Single-pass membrane protein</topology>
    </subcellularLocation>
</comment>
<dbReference type="CDD" id="cd11304">
    <property type="entry name" value="Cadherin_repeat"/>
    <property type="match status" value="3"/>
</dbReference>
<dbReference type="InterPro" id="IPR050174">
    <property type="entry name" value="Protocadherin/Cadherin-CA"/>
</dbReference>
<keyword evidence="3" id="KW-0732">Signal</keyword>
<dbReference type="Gene3D" id="2.60.40.60">
    <property type="entry name" value="Cadherins"/>
    <property type="match status" value="4"/>
</dbReference>
<keyword evidence="13" id="KW-1185">Reference proteome</keyword>
<sequence>MQAEMPLPSATDADSGSFGVQKYQISGGNVNNVFRLATKKLNEVLYVDLVVNGELDREYRDHYDLEIEALDGGNPVKRGILRVHVQILDANDNAPEFLKPRYMVTVPATANVDDQVVQVQAKDGDIGENARVSYRLSQTRSNVVPKFRVEESSGIIRVFDSHLIQGSVHELLVIASDHGLPQPLESTAFVTITVATSRESGSLASLDIVWLTDDGEPQLYENVTIGAVIGRISAVSTQSSELTMTGANVICMRQSESANIYLLIVCGPLDRETDPNYRLAFLLKSVPEGNVLLDQPVLLEVNDINDNTPAWTQDTYRISVNRSSLHDAVVYQFIARDADEGDNGRLRYRLNGTDVFRIDEMTGILTMTKDMDCAMGPEVKFTITASDYGKPPQTSSVTVIADITDLNAKPPVFEKTLYEVTVKEDADVGTCLLKVGLYWIFVSISAICWVIAKCRELRNEACTVNSQVLS</sequence>
<keyword evidence="7 10" id="KW-0472">Membrane</keyword>
<evidence type="ECO:0000256" key="3">
    <source>
        <dbReference type="ARBA" id="ARBA00022729"/>
    </source>
</evidence>
<dbReference type="AlphaFoldDB" id="A0A4U5MCP4"/>
<keyword evidence="8" id="KW-0325">Glycoprotein</keyword>
<evidence type="ECO:0000256" key="9">
    <source>
        <dbReference type="PROSITE-ProRule" id="PRU00043"/>
    </source>
</evidence>
<dbReference type="Proteomes" id="UP000298663">
    <property type="component" value="Unassembled WGS sequence"/>
</dbReference>
<keyword evidence="2 10" id="KW-0812">Transmembrane</keyword>
<feature type="transmembrane region" description="Helical" evidence="10">
    <location>
        <begin position="435"/>
        <end position="452"/>
    </location>
</feature>
<dbReference type="PROSITE" id="PS50268">
    <property type="entry name" value="CADHERIN_2"/>
    <property type="match status" value="4"/>
</dbReference>
<keyword evidence="5 9" id="KW-0106">Calcium</keyword>
<evidence type="ECO:0000256" key="5">
    <source>
        <dbReference type="ARBA" id="ARBA00022837"/>
    </source>
</evidence>
<feature type="domain" description="Cadherin" evidence="11">
    <location>
        <begin position="312"/>
        <end position="413"/>
    </location>
</feature>
<comment type="caution">
    <text evidence="12">The sequence shown here is derived from an EMBL/GenBank/DDBJ whole genome shotgun (WGS) entry which is preliminary data.</text>
</comment>
<evidence type="ECO:0000256" key="8">
    <source>
        <dbReference type="ARBA" id="ARBA00023180"/>
    </source>
</evidence>